<dbReference type="PANTHER" id="PTHR34296:SF2">
    <property type="entry name" value="ABC TRANSPORTER GUANOSINE-BINDING PROTEIN NUPN"/>
    <property type="match status" value="1"/>
</dbReference>
<proteinExistence type="inferred from homology"/>
<protein>
    <recommendedName>
        <fullName evidence="8">ABC transporter substrate-binding protein PnrA-like domain-containing protein</fullName>
    </recommendedName>
</protein>
<evidence type="ECO:0000256" key="2">
    <source>
        <dbReference type="ARBA" id="ARBA00008610"/>
    </source>
</evidence>
<feature type="signal peptide" evidence="7">
    <location>
        <begin position="1"/>
        <end position="22"/>
    </location>
</feature>
<dbReference type="EMBL" id="AP023421">
    <property type="protein sequence ID" value="BCK85828.1"/>
    <property type="molecule type" value="Genomic_DNA"/>
</dbReference>
<evidence type="ECO:0000256" key="3">
    <source>
        <dbReference type="ARBA" id="ARBA00022475"/>
    </source>
</evidence>
<evidence type="ECO:0000256" key="1">
    <source>
        <dbReference type="ARBA" id="ARBA00004193"/>
    </source>
</evidence>
<keyword evidence="5" id="KW-0472">Membrane</keyword>
<dbReference type="Proteomes" id="UP000679848">
    <property type="component" value="Plasmid pMM59_01"/>
</dbReference>
<reference evidence="9" key="1">
    <citation type="submission" date="2020-09" db="EMBL/GenBank/DDBJ databases">
        <title>New species isolated from human feces.</title>
        <authorList>
            <person name="Kitahara M."/>
            <person name="Shigeno Y."/>
            <person name="Shime M."/>
            <person name="Matsumoto Y."/>
            <person name="Nakamura S."/>
            <person name="Motooka D."/>
            <person name="Fukuoka S."/>
            <person name="Nishikawa H."/>
            <person name="Benno Y."/>
        </authorList>
    </citation>
    <scope>NUCLEOTIDE SEQUENCE</scope>
    <source>
        <strain evidence="9">MM59</strain>
        <plasmid evidence="9">pMM59_01</plasmid>
    </source>
</reference>
<comment type="similarity">
    <text evidence="2">Belongs to the BMP lipoprotein family.</text>
</comment>
<dbReference type="AlphaFoldDB" id="A0A830ZNK4"/>
<keyword evidence="6" id="KW-0449">Lipoprotein</keyword>
<geneLocation type="plasmid" evidence="9 10">
    <name>pMM59_01</name>
</geneLocation>
<dbReference type="GO" id="GO:0005886">
    <property type="term" value="C:plasma membrane"/>
    <property type="evidence" value="ECO:0007669"/>
    <property type="project" value="UniProtKB-SubCell"/>
</dbReference>
<name>A0A830ZNK4_9FIRM</name>
<accession>A0A830ZNK4</accession>
<dbReference type="InterPro" id="IPR028082">
    <property type="entry name" value="Peripla_BP_I"/>
</dbReference>
<gene>
    <name evidence="9" type="ORF">MM59RIKEN_31470</name>
</gene>
<comment type="subcellular location">
    <subcellularLocation>
        <location evidence="1">Cell membrane</location>
        <topology evidence="1">Lipid-anchor</topology>
    </subcellularLocation>
</comment>
<evidence type="ECO:0000256" key="4">
    <source>
        <dbReference type="ARBA" id="ARBA00022729"/>
    </source>
</evidence>
<dbReference type="RefSeq" id="WP_213543800.1">
    <property type="nucleotide sequence ID" value="NZ_AP023421.1"/>
</dbReference>
<feature type="chain" id="PRO_5039080927" description="ABC transporter substrate-binding protein PnrA-like domain-containing protein" evidence="7">
    <location>
        <begin position="23"/>
        <end position="363"/>
    </location>
</feature>
<dbReference type="PROSITE" id="PS51257">
    <property type="entry name" value="PROKAR_LIPOPROTEIN"/>
    <property type="match status" value="1"/>
</dbReference>
<dbReference type="KEGG" id="pfaa:MM59RIKEN_31470"/>
<evidence type="ECO:0000256" key="7">
    <source>
        <dbReference type="SAM" id="SignalP"/>
    </source>
</evidence>
<dbReference type="Pfam" id="PF02608">
    <property type="entry name" value="Bmp"/>
    <property type="match status" value="1"/>
</dbReference>
<dbReference type="InterPro" id="IPR050957">
    <property type="entry name" value="BMP_lipoprotein"/>
</dbReference>
<dbReference type="PANTHER" id="PTHR34296">
    <property type="entry name" value="TRANSCRIPTIONAL ACTIVATOR PROTEIN MED"/>
    <property type="match status" value="1"/>
</dbReference>
<sequence>MKKWMSMLLAAGMALSLLTACGGNTGDSSTADGTSDASGEEAPKIVLISNQKSGDLGPVDAMFEGAARAEADFGVTVKTMEVTDAASYEEEIRAMGKEGYDLILTTFSPMTEATKAVAADYPDVKFAAIFQNINVDGETYANVWDTEYRGEECTYVTGAIAATLSESGVLGYISGDEASGVCEAASGFMQGALSVNPDVDVKFMSVNSYEDPAKAKEIANAMIAEGVDAIQTDAGNSQIGVIEAANKAGIYVSGDVSDNSALCPNGFYAYMGIDFGENVYQAIKYFVEDSFPGGEHGYMNIASGTYYVDLTLLDALAEALPEKAETIAAAREVGEKAIEAIQNGEIEVVHDIEPPSMDRVRNY</sequence>
<dbReference type="SUPFAM" id="SSF53822">
    <property type="entry name" value="Periplasmic binding protein-like I"/>
    <property type="match status" value="2"/>
</dbReference>
<keyword evidence="9" id="KW-0614">Plasmid</keyword>
<evidence type="ECO:0000256" key="6">
    <source>
        <dbReference type="ARBA" id="ARBA00023288"/>
    </source>
</evidence>
<organism evidence="9 10">
    <name type="scientific">Pusillibacter faecalis</name>
    <dbReference type="NCBI Taxonomy" id="2714358"/>
    <lineage>
        <taxon>Bacteria</taxon>
        <taxon>Bacillati</taxon>
        <taxon>Bacillota</taxon>
        <taxon>Clostridia</taxon>
        <taxon>Eubacteriales</taxon>
        <taxon>Oscillospiraceae</taxon>
        <taxon>Pusillibacter</taxon>
    </lineage>
</organism>
<dbReference type="Gene3D" id="3.40.50.2300">
    <property type="match status" value="2"/>
</dbReference>
<evidence type="ECO:0000259" key="8">
    <source>
        <dbReference type="Pfam" id="PF02608"/>
    </source>
</evidence>
<evidence type="ECO:0000313" key="10">
    <source>
        <dbReference type="Proteomes" id="UP000679848"/>
    </source>
</evidence>
<keyword evidence="4 7" id="KW-0732">Signal</keyword>
<evidence type="ECO:0000313" key="9">
    <source>
        <dbReference type="EMBL" id="BCK85828.1"/>
    </source>
</evidence>
<dbReference type="InterPro" id="IPR003760">
    <property type="entry name" value="PnrA-like"/>
</dbReference>
<keyword evidence="3" id="KW-1003">Cell membrane</keyword>
<keyword evidence="10" id="KW-1185">Reference proteome</keyword>
<evidence type="ECO:0000256" key="5">
    <source>
        <dbReference type="ARBA" id="ARBA00023136"/>
    </source>
</evidence>
<feature type="domain" description="ABC transporter substrate-binding protein PnrA-like" evidence="8">
    <location>
        <begin position="44"/>
        <end position="321"/>
    </location>
</feature>